<evidence type="ECO:0000259" key="6">
    <source>
        <dbReference type="PROSITE" id="PS51190"/>
    </source>
</evidence>
<dbReference type="Pfam" id="PF02259">
    <property type="entry name" value="FAT"/>
    <property type="match status" value="1"/>
</dbReference>
<evidence type="ECO:0000313" key="7">
    <source>
        <dbReference type="EMBL" id="CUS23484.1"/>
    </source>
</evidence>
<accession>A0A0N7MLX2</accession>
<dbReference type="InterPro" id="IPR014009">
    <property type="entry name" value="PIK_FAT"/>
</dbReference>
<dbReference type="SUPFAM" id="SSF56112">
    <property type="entry name" value="Protein kinase-like (PK-like)"/>
    <property type="match status" value="1"/>
</dbReference>
<dbReference type="InterPro" id="IPR003151">
    <property type="entry name" value="PIK-rel_kinase_FAT"/>
</dbReference>
<dbReference type="SMART" id="SM01343">
    <property type="entry name" value="FATC"/>
    <property type="match status" value="1"/>
</dbReference>
<evidence type="ECO:0000256" key="1">
    <source>
        <dbReference type="ARBA" id="ARBA00007234"/>
    </source>
</evidence>
<dbReference type="InterPro" id="IPR000403">
    <property type="entry name" value="PI3/4_kinase_cat_dom"/>
</dbReference>
<dbReference type="InterPro" id="IPR003152">
    <property type="entry name" value="FATC_dom"/>
</dbReference>
<dbReference type="PROSITE" id="PS51189">
    <property type="entry name" value="FAT"/>
    <property type="match status" value="1"/>
</dbReference>
<dbReference type="GO" id="GO:0000124">
    <property type="term" value="C:SAGA complex"/>
    <property type="evidence" value="ECO:0007669"/>
    <property type="project" value="TreeGrafter"/>
</dbReference>
<dbReference type="Pfam" id="PF00454">
    <property type="entry name" value="PI3_PI4_kinase"/>
    <property type="match status" value="1"/>
</dbReference>
<sequence length="3722" mass="426522">MSHLERIEGLASRLKEDNDIAKSLSTVSEICEMVEPLGTSVEYEKFLDSLLPALMERLESTPYTLDGTSPQQKFRNSILEVLNRCIMNEAFEPFAVRYLDTLLVVLQEDNEENGVLAMKIITGFFKSYKSALQERVTDFIDVIMKIYKHMPELVRQTFNDNLGDNGALDLTGLDNTTEVLDARSNGEAVQASDSLATIPKTLKHSMFSFKVLSECPITMVTLYSSYKQLTTSSLPQFMPLVIELLTMEADAQRKTREEFEVQGKRWISVSPNIKNRSAYCDFILSQIKATSFLAYVFIRGYAAEYLQNYVGFVPDLILRLLQDCPAELSAARKELLHATRHILSTNYKKLFLSKINLLFDEKVLIGNGFTSYETLRPLAYSTVADFVHNVRGDLQLDDIEKTIKMYTGFLLDESLALTVQIMSAKLLLNLVERVLKLGKENPNDSVRSKKLLIVIVDAYTTRFRNLNRQYDNLMKHHEEYEKEKTRKSATFRDELDKANEETENFIREMLKVKEPHKQEIDAEGDVKMDENAGVDTVTPPNNGKSKPDTNDNTIDVFDIKFKSPILLSPPPNSDPLKDAFYLYRTLMSFLKTIIHDLKVFNPPSTEYTTMNPKVWTSLSRIFSHEEVVVFKDLFHECILGLQFFSSPEGKTVTDKKHFDIAAPSLPVSATKDGRELMDYFAIMFMQIDSPTFNDIVEAEIDFLYHAMLRDSALLHVAQSFLTSEITSPKFTGILLRFLKSKLSSLGNVDGNKSNILIRLFKLSFMSVNLFPITNEIVLLPHLNDLILDSLKFSTTAEEPLVYLYLIRTLFRSIGGGRFENLYRSIKPILQVLLQSLNRMILTARRPHERDLYVELCLTVPVRLSVLAPYLSYLMKPLVFALQGFPELTTQGLRTLELCIDNLTAEYFDPIIEPVVEDVIRSLFKLLKPQPFNHQISHTAVRILGKLGGRNRRFLKPHSDLRIGEELDIPVNATFKILGINDEVPLSITPGVRSALDILQDYRGDTFYKKSAYNYLKSILQLFLKPSLAIPENYEEWIGGALEVLAQEAVKPPESQDTEDEKIRDKRLLNSQEMLLAKILEAVIFSASIKELKSEANDLFQNVVNHFCFLQLNNALNKKMGETETFSVDVKLPKVSIDTNIILDAISEGLSSYMEESRKVSVSAVKQIFDTSERIYGSELSLKYSFIPLLVEKFIHQCYDEAYFKKSSGVLGIQTMIEEVNVPVSFLKSYQFDLIAGLLFVLIDTPLEAPGIIRERAKKLIISILASTCKGINEESLNEKGLQNTLIDIVCELSNANETVRSACQDALSTVSDVSGIPIVKLMGHSKNFLLSPIFAKPLRALPFPMQIGNVDAIIYCLSLPDTFLEFNEELYRLLHEAIALVDAEDESLASAQRVTEYQTAEQLVQLRVVCIKLLSLALKNEEFALAQQGATRIRILAVFFKTMLKTSPKIIEATYQGLKSVLAENSKLPKELLQNGLKPMLMNLSDHQKLTVSGLEALAKLLELLIAYFKVEIGKKLLDHLDAWCRVEVLDMLFGKDLKEQTPTKIIYGIINIFHLLPPQADIFLNDLLLKVMLVEKKLRLQLDSPFREPMAKYLNRFHSSVTSYFKNNLGSRDLVLLMCSIIQRPEAQDLRQDLEQELNNFYDYYMTGISSNKVRVVSFFANIVELFYSLERVKDDAWLANNGGFLYKLRSMLKLTLEIVKESDFHFDFLQLSQATEKVQNLHARYFELNGDSPAKLFEFLEFAFTSGLKPSQSILSFIENAVITSNEVGRKKLYLHHALLFATSDKPLPAAVFVLRNIVNSTLVYEGLTHKSLNRLIKEDGDIQPPWLGLLCSKIWKGSSQILDSFAAGEYDTFRFELLQLSSVFTEYATDLDPAIRKDIIRFCWNFIKLEDALVKQGAYMVTAYFIAKYEFPVKIVTQVFVALLRTSQIESRYMVKRSLDLLAPVMQERMTTAEPPNAWINWVRRVLSENNASQNSTLYQLLINHPDEFFESRELFVASVINFIGKLTLMTNPNLENQTLVIDLAELILKWEKKAKEDDRGKDDNMDGNEANEARKQETFGQREAFVTYLVRYVCVSNHRTSETELGFRTLRVLSEILSEKYWSDVTVKLSFFEKFLVQHDLSSSNVSFYCVNAVDVLNVILRNKSAGWIVSNLSVIQNLLDKCLRSDHHDIQEALQKVLGRILSAIKLTEESSLEGDAETPSKLLLNTLISIITEDLQGTSSVAAGVMLTWTLFMHFPQYVDSLLPSIMKTFSKLCKDHLATSQPKDPASLEESKITTKLLEKVLYLLSMKVALLGDARRPFLSTVALLIDRSMDQNFLKKVIMIARTWVFTNEIFPTVKEKAAILTKMLAFEVRGEPKLSRQFYEIILELFENKDFNNSEITVRMEQPFLVGTRVDDIYIRKRLMTILDDSLEKDIKERLYYVIRDQNWEFIADYPWLNQALQLLYGAFDKDFSLELRGAYQLDQLGTSLAEITTAKSDTEHEKSPLHDLLSQHKDFASNFSQVTCNDLIEPLIDIFYRSPQAIHAAWINVFGAAYQSIPKNEKFGFVRSLVTLLSKDYHARQLNVRSNVVSTLLDSISETDSLELPPHLIKYLATSYNSWYQSIKILESLEESASLENAKIIETNEDALLELYVNLQEEDMFYGLWRRRAKYTETNIALSFEQIGLWDKAQQLYEAAQVKARSGALPYSESEYSAWEDNWIMCAEKLQHWDVLTELAKHEGFTDLLLECGWRVADWSADREALEQSVKSVMDVPTPRRQIFETFLALQNFAETKKGDQEVKRLCDEGIQLSLHAWASMPERFTPAHKFLLHSFQQYMEFLEATQVYANLASTSIQNLDTKAQEVKRVLQAWRDRLPNIWDDINMWNDLITWRQHAFQVINNAYLPLVPALQQASNNSNVNTHAYRGYHEIAWVINRFAHVARKHNMPDVCISQLARIYTLPNIEIQEAFLKLREQAKCHYQNMNELTTGLDVISNTNLVYFGTVQKAEFFTLKGMFLSKLRAHDEANQAFATAVQIDLNLAKAWAQWGFFNDRRLSEEPQNISFANNAISCYLQAAGLYNNAKTRKLLCRILWLIGIEDSTGTLAGAFESFRGEIPVWYWITFIPQLLTSLSHKEANMVRQILIRIAKSYPQALHFQLRTTKEDFSVIQRQTMVAMGNLRPANNKTPAAANGTRQPWEYLDELNGILKTAYPLLALSLESLVDQINQKFKTTSDEDLFRLINVLLIDATYNYNRLPFPREIPLLPASTETNLVRFSENLLPPHISVKFNADFIDSKPNFEEYIKRLRYWRNRLENKLDRAPKIENMEKWCPHLSNFHHQKFEDIEIPGQYLLNKDSNAHFVKIARFLPHVEFVRGTHSSYRRLTIRGHDGSLHSFAVQYPAVRHSRREERMFQLFRLFNETLSKNVQTRRRNIQFTLPISVPLSPQVRIMNDSSSNTTMHNLYDEYCDKKGIDRGAIQDFVCQQLDAAYDKVLPPPEITAVKVEIFSSIQSMFLPSSVMKNYFTGLFTQFEDFWLFRKQFSSQYAMFIFMTYMMAINNRAPHKISIDQVSGNVFTLEMLPARYPYERVKQTAKNFEADIPPDSPVFHNNEAVPFRLTPNIQKLIGESALEGILSVNIFLVARALLEPDHELNTYLSLFIRDEVISWYSNLHRSIVEDPQLREIVRTNVDLITRKTAQLGHLSSKPSVVTQYVLEAISAAVSPRNLAKMDQSFMPYF</sequence>
<dbReference type="InterPro" id="IPR050517">
    <property type="entry name" value="DDR_Repair_Kinase"/>
</dbReference>
<dbReference type="FunFam" id="1.10.1070.11:FF:000044">
    <property type="entry name" value="NuA4 histone acetyltransferase subunit"/>
    <property type="match status" value="1"/>
</dbReference>
<dbReference type="InterPro" id="IPR016024">
    <property type="entry name" value="ARM-type_fold"/>
</dbReference>
<dbReference type="InterPro" id="IPR046807">
    <property type="entry name" value="Tra1_central"/>
</dbReference>
<comment type="similarity">
    <text evidence="1">Belongs to the PI3/PI4-kinase family. TRA1 subfamily.</text>
</comment>
<evidence type="ECO:0000256" key="3">
    <source>
        <dbReference type="SAM" id="MobiDB-lite"/>
    </source>
</evidence>
<feature type="domain" description="PI3K/PI4K catalytic" evidence="4">
    <location>
        <begin position="3353"/>
        <end position="3710"/>
    </location>
</feature>
<evidence type="ECO:0000259" key="5">
    <source>
        <dbReference type="PROSITE" id="PS51189"/>
    </source>
</evidence>
<evidence type="ECO:0000259" key="4">
    <source>
        <dbReference type="PROSITE" id="PS50290"/>
    </source>
</evidence>
<evidence type="ECO:0000313" key="8">
    <source>
        <dbReference type="Proteomes" id="UP000236544"/>
    </source>
</evidence>
<dbReference type="Proteomes" id="UP000236544">
    <property type="component" value="Unassembled WGS sequence"/>
</dbReference>
<feature type="coiled-coil region" evidence="2">
    <location>
        <begin position="463"/>
        <end position="501"/>
    </location>
</feature>
<name>A0A0N7MLX2_9SACH</name>
<dbReference type="InterPro" id="IPR036940">
    <property type="entry name" value="PI3/4_kinase_cat_sf"/>
</dbReference>
<keyword evidence="8" id="KW-1185">Reference proteome</keyword>
<dbReference type="CDD" id="cd05163">
    <property type="entry name" value="PIKK_TRRAP"/>
    <property type="match status" value="1"/>
</dbReference>
<dbReference type="PROSITE" id="PS51190">
    <property type="entry name" value="FATC"/>
    <property type="match status" value="1"/>
</dbReference>
<feature type="domain" description="FAT" evidence="5">
    <location>
        <begin position="2595"/>
        <end position="3150"/>
    </location>
</feature>
<dbReference type="Pfam" id="PF20175">
    <property type="entry name" value="Tra1_central"/>
    <property type="match status" value="1"/>
</dbReference>
<dbReference type="GO" id="GO:0035267">
    <property type="term" value="C:NuA4 histone acetyltransferase complex"/>
    <property type="evidence" value="ECO:0007669"/>
    <property type="project" value="TreeGrafter"/>
</dbReference>
<dbReference type="Pfam" id="PF20206">
    <property type="entry name" value="Tra1_ring"/>
    <property type="match status" value="1"/>
</dbReference>
<gene>
    <name evidence="7" type="ORF">LAQU0_S10e01442g</name>
</gene>
<dbReference type="EMBL" id="LN890547">
    <property type="protein sequence ID" value="CUS23484.1"/>
    <property type="molecule type" value="Genomic_DNA"/>
</dbReference>
<dbReference type="InterPro" id="IPR046805">
    <property type="entry name" value="Tra1_ring"/>
</dbReference>
<dbReference type="Gene3D" id="1.10.1070.11">
    <property type="entry name" value="Phosphatidylinositol 3-/4-kinase, catalytic domain"/>
    <property type="match status" value="1"/>
</dbReference>
<dbReference type="PANTHER" id="PTHR11139">
    <property type="entry name" value="ATAXIA TELANGIECTASIA MUTATED ATM -RELATED"/>
    <property type="match status" value="1"/>
</dbReference>
<dbReference type="GO" id="GO:0006355">
    <property type="term" value="P:regulation of DNA-templated transcription"/>
    <property type="evidence" value="ECO:0007669"/>
    <property type="project" value="TreeGrafter"/>
</dbReference>
<evidence type="ECO:0000256" key="2">
    <source>
        <dbReference type="SAM" id="Coils"/>
    </source>
</evidence>
<dbReference type="OrthoDB" id="5570127at2759"/>
<feature type="region of interest" description="Disordered" evidence="3">
    <location>
        <begin position="531"/>
        <end position="551"/>
    </location>
</feature>
<dbReference type="SUPFAM" id="SSF48371">
    <property type="entry name" value="ARM repeat"/>
    <property type="match status" value="3"/>
</dbReference>
<dbReference type="SMART" id="SM00146">
    <property type="entry name" value="PI3Kc"/>
    <property type="match status" value="1"/>
</dbReference>
<keyword evidence="2" id="KW-0175">Coiled coil</keyword>
<dbReference type="GO" id="GO:0006281">
    <property type="term" value="P:DNA repair"/>
    <property type="evidence" value="ECO:0007669"/>
    <property type="project" value="TreeGrafter"/>
</dbReference>
<dbReference type="InterPro" id="IPR011009">
    <property type="entry name" value="Kinase-like_dom_sf"/>
</dbReference>
<dbReference type="Pfam" id="PF02260">
    <property type="entry name" value="FATC"/>
    <property type="match status" value="1"/>
</dbReference>
<protein>
    <submittedName>
        <fullName evidence="7">LAQU0S10e01442g1_1</fullName>
    </submittedName>
</protein>
<dbReference type="GO" id="GO:0005634">
    <property type="term" value="C:nucleus"/>
    <property type="evidence" value="ECO:0007669"/>
    <property type="project" value="TreeGrafter"/>
</dbReference>
<feature type="domain" description="FATC" evidence="6">
    <location>
        <begin position="3690"/>
        <end position="3722"/>
    </location>
</feature>
<organism evidence="7 8">
    <name type="scientific">Lachancea quebecensis</name>
    <dbReference type="NCBI Taxonomy" id="1654605"/>
    <lineage>
        <taxon>Eukaryota</taxon>
        <taxon>Fungi</taxon>
        <taxon>Dikarya</taxon>
        <taxon>Ascomycota</taxon>
        <taxon>Saccharomycotina</taxon>
        <taxon>Saccharomycetes</taxon>
        <taxon>Saccharomycetales</taxon>
        <taxon>Saccharomycetaceae</taxon>
        <taxon>Lachancea</taxon>
    </lineage>
</organism>
<proteinExistence type="inferred from homology"/>
<dbReference type="PANTHER" id="PTHR11139:SF1">
    <property type="entry name" value="TRANSFORMATION_TRANSCRIPTION DOMAIN-ASSOCIATED PROTEIN"/>
    <property type="match status" value="1"/>
</dbReference>
<dbReference type="PROSITE" id="PS50290">
    <property type="entry name" value="PI3_4_KINASE_3"/>
    <property type="match status" value="1"/>
</dbReference>
<reference evidence="8" key="1">
    <citation type="submission" date="2015-10" db="EMBL/GenBank/DDBJ databases">
        <authorList>
            <person name="Devillers H."/>
        </authorList>
    </citation>
    <scope>NUCLEOTIDE SEQUENCE [LARGE SCALE GENOMIC DNA]</scope>
</reference>